<dbReference type="SUPFAM" id="SSF51182">
    <property type="entry name" value="RmlC-like cupins"/>
    <property type="match status" value="1"/>
</dbReference>
<evidence type="ECO:0000256" key="1">
    <source>
        <dbReference type="ARBA" id="ARBA00023015"/>
    </source>
</evidence>
<evidence type="ECO:0000256" key="2">
    <source>
        <dbReference type="ARBA" id="ARBA00023125"/>
    </source>
</evidence>
<dbReference type="Gene3D" id="2.60.120.10">
    <property type="entry name" value="Jelly Rolls"/>
    <property type="match status" value="1"/>
</dbReference>
<dbReference type="Pfam" id="PF12833">
    <property type="entry name" value="HTH_18"/>
    <property type="match status" value="1"/>
</dbReference>
<sequence length="333" mass="38151">MFDIFDLLVKYREKRDWETIVSTMHPIPAKTFEGQPVYEFFHNLDDSLDVNPQPIALSVNPVDSFVPFHYHNHVEMIIPIRGNLDIITEKEHIHLTKGDIFIVGPNTVHQNLKTGADDLALNIALKPTAFSHTDLDFLRRSGASSYLADLLFFTPQETSDDEGIYTVFHTKPEDGVLHTINNIVYEYYRITDGQSSSIIRYELLVLFAKLLRLSIKEETAMVSSRKNESTLMSLLLYIEKHYASTTLDEMGEYFGFNPNYLSSYLKKHTGKSFIKLLHLQRVNAAADYLLYTNAPIEKIAAKVGYENPSYFYKIFKKILGMSPAEYRNSGKGK</sequence>
<dbReference type="PANTHER" id="PTHR43280:SF28">
    <property type="entry name" value="HTH-TYPE TRANSCRIPTIONAL ACTIVATOR RHAS"/>
    <property type="match status" value="1"/>
</dbReference>
<dbReference type="InterPro" id="IPR009057">
    <property type="entry name" value="Homeodomain-like_sf"/>
</dbReference>
<dbReference type="InterPro" id="IPR014710">
    <property type="entry name" value="RmlC-like_jellyroll"/>
</dbReference>
<keyword evidence="1" id="KW-0805">Transcription regulation</keyword>
<dbReference type="InterPro" id="IPR018062">
    <property type="entry name" value="HTH_AraC-typ_CS"/>
</dbReference>
<dbReference type="Pfam" id="PF07883">
    <property type="entry name" value="Cupin_2"/>
    <property type="match status" value="1"/>
</dbReference>
<gene>
    <name evidence="5" type="ORF">ACFPQ3_04250</name>
</gene>
<dbReference type="Proteomes" id="UP001596110">
    <property type="component" value="Unassembled WGS sequence"/>
</dbReference>
<dbReference type="InterPro" id="IPR020449">
    <property type="entry name" value="Tscrpt_reg_AraC-type_HTH"/>
</dbReference>
<keyword evidence="3" id="KW-0804">Transcription</keyword>
<evidence type="ECO:0000313" key="5">
    <source>
        <dbReference type="EMBL" id="MFC5630814.1"/>
    </source>
</evidence>
<dbReference type="PROSITE" id="PS00041">
    <property type="entry name" value="HTH_ARAC_FAMILY_1"/>
    <property type="match status" value="1"/>
</dbReference>
<accession>A0ABW0UDB6</accession>
<feature type="domain" description="HTH araC/xylS-type" evidence="4">
    <location>
        <begin position="232"/>
        <end position="329"/>
    </location>
</feature>
<keyword evidence="6" id="KW-1185">Reference proteome</keyword>
<keyword evidence="2" id="KW-0238">DNA-binding</keyword>
<dbReference type="InterPro" id="IPR013096">
    <property type="entry name" value="Cupin_2"/>
</dbReference>
<protein>
    <submittedName>
        <fullName evidence="5">Helix-turn-helix domain-containing protein</fullName>
    </submittedName>
</protein>
<comment type="caution">
    <text evidence="5">The sequence shown here is derived from an EMBL/GenBank/DDBJ whole genome shotgun (WGS) entry which is preliminary data.</text>
</comment>
<dbReference type="SUPFAM" id="SSF46689">
    <property type="entry name" value="Homeodomain-like"/>
    <property type="match status" value="1"/>
</dbReference>
<organism evidence="5 6">
    <name type="scientific">Streptococcus caledonicus</name>
    <dbReference type="NCBI Taxonomy" id="2614158"/>
    <lineage>
        <taxon>Bacteria</taxon>
        <taxon>Bacillati</taxon>
        <taxon>Bacillota</taxon>
        <taxon>Bacilli</taxon>
        <taxon>Lactobacillales</taxon>
        <taxon>Streptococcaceae</taxon>
        <taxon>Streptococcus</taxon>
    </lineage>
</organism>
<dbReference type="PRINTS" id="PR00032">
    <property type="entry name" value="HTHARAC"/>
</dbReference>
<evidence type="ECO:0000259" key="4">
    <source>
        <dbReference type="PROSITE" id="PS01124"/>
    </source>
</evidence>
<evidence type="ECO:0000256" key="3">
    <source>
        <dbReference type="ARBA" id="ARBA00023163"/>
    </source>
</evidence>
<proteinExistence type="predicted"/>
<dbReference type="PROSITE" id="PS01124">
    <property type="entry name" value="HTH_ARAC_FAMILY_2"/>
    <property type="match status" value="1"/>
</dbReference>
<evidence type="ECO:0000313" key="6">
    <source>
        <dbReference type="Proteomes" id="UP001596110"/>
    </source>
</evidence>
<dbReference type="RefSeq" id="WP_156805685.1">
    <property type="nucleotide sequence ID" value="NZ_JBHSOJ010000016.1"/>
</dbReference>
<dbReference type="Gene3D" id="1.10.10.60">
    <property type="entry name" value="Homeodomain-like"/>
    <property type="match status" value="2"/>
</dbReference>
<reference evidence="6" key="1">
    <citation type="journal article" date="2019" name="Int. J. Syst. Evol. Microbiol.">
        <title>The Global Catalogue of Microorganisms (GCM) 10K type strain sequencing project: providing services to taxonomists for standard genome sequencing and annotation.</title>
        <authorList>
            <consortium name="The Broad Institute Genomics Platform"/>
            <consortium name="The Broad Institute Genome Sequencing Center for Infectious Disease"/>
            <person name="Wu L."/>
            <person name="Ma J."/>
        </authorList>
    </citation>
    <scope>NUCLEOTIDE SEQUENCE [LARGE SCALE GENOMIC DNA]</scope>
    <source>
        <strain evidence="6">DT43</strain>
    </source>
</reference>
<dbReference type="InterPro" id="IPR018060">
    <property type="entry name" value="HTH_AraC"/>
</dbReference>
<dbReference type="EMBL" id="JBHSOJ010000016">
    <property type="protein sequence ID" value="MFC5630814.1"/>
    <property type="molecule type" value="Genomic_DNA"/>
</dbReference>
<dbReference type="SMART" id="SM00342">
    <property type="entry name" value="HTH_ARAC"/>
    <property type="match status" value="1"/>
</dbReference>
<name>A0ABW0UDB6_9STRE</name>
<dbReference type="PANTHER" id="PTHR43280">
    <property type="entry name" value="ARAC-FAMILY TRANSCRIPTIONAL REGULATOR"/>
    <property type="match status" value="1"/>
</dbReference>
<dbReference type="InterPro" id="IPR011051">
    <property type="entry name" value="RmlC_Cupin_sf"/>
</dbReference>